<dbReference type="PRINTS" id="PR01078">
    <property type="entry name" value="AMINACHANNEL"/>
</dbReference>
<evidence type="ECO:0000256" key="6">
    <source>
        <dbReference type="ARBA" id="ARBA00022989"/>
    </source>
</evidence>
<keyword evidence="11 12" id="KW-0407">Ion channel</keyword>
<evidence type="ECO:0000256" key="2">
    <source>
        <dbReference type="ARBA" id="ARBA00007193"/>
    </source>
</evidence>
<gene>
    <name evidence="14" type="ORF">Zmor_000242</name>
</gene>
<evidence type="ECO:0000313" key="14">
    <source>
        <dbReference type="EMBL" id="KAJ3664692.1"/>
    </source>
</evidence>
<keyword evidence="15" id="KW-1185">Reference proteome</keyword>
<dbReference type="PROSITE" id="PS01206">
    <property type="entry name" value="ASC"/>
    <property type="match status" value="1"/>
</dbReference>
<reference evidence="14" key="1">
    <citation type="journal article" date="2023" name="G3 (Bethesda)">
        <title>Whole genome assemblies of Zophobas morio and Tenebrio molitor.</title>
        <authorList>
            <person name="Kaur S."/>
            <person name="Stinson S.A."/>
            <person name="diCenzo G.C."/>
        </authorList>
    </citation>
    <scope>NUCLEOTIDE SEQUENCE</scope>
    <source>
        <strain evidence="14">QUZm001</strain>
    </source>
</reference>
<dbReference type="AlphaFoldDB" id="A0AA38J421"/>
<evidence type="ECO:0000256" key="10">
    <source>
        <dbReference type="ARBA" id="ARBA00023201"/>
    </source>
</evidence>
<protein>
    <submittedName>
        <fullName evidence="14">Uncharacterized protein</fullName>
    </submittedName>
</protein>
<keyword evidence="4 12" id="KW-0894">Sodium channel</keyword>
<evidence type="ECO:0000256" key="9">
    <source>
        <dbReference type="ARBA" id="ARBA00023136"/>
    </source>
</evidence>
<dbReference type="Pfam" id="PF00858">
    <property type="entry name" value="ASC"/>
    <property type="match status" value="1"/>
</dbReference>
<feature type="transmembrane region" description="Helical" evidence="13">
    <location>
        <begin position="456"/>
        <end position="483"/>
    </location>
</feature>
<evidence type="ECO:0000256" key="12">
    <source>
        <dbReference type="RuleBase" id="RU000679"/>
    </source>
</evidence>
<dbReference type="PANTHER" id="PTHR11690">
    <property type="entry name" value="AMILORIDE-SENSITIVE SODIUM CHANNEL-RELATED"/>
    <property type="match status" value="1"/>
</dbReference>
<keyword evidence="7" id="KW-0915">Sodium</keyword>
<dbReference type="GO" id="GO:0005886">
    <property type="term" value="C:plasma membrane"/>
    <property type="evidence" value="ECO:0007669"/>
    <property type="project" value="TreeGrafter"/>
</dbReference>
<name>A0AA38J421_9CUCU</name>
<keyword evidence="9 13" id="KW-0472">Membrane</keyword>
<dbReference type="Gene3D" id="1.10.287.820">
    <property type="entry name" value="Acid-sensing ion channel domain"/>
    <property type="match status" value="1"/>
</dbReference>
<dbReference type="PANTHER" id="PTHR11690:SF288">
    <property type="entry name" value="AMILORIDE-SENSITIVE NA+ CHANNEL-RELATED"/>
    <property type="match status" value="1"/>
</dbReference>
<comment type="similarity">
    <text evidence="2 12">Belongs to the amiloride-sensitive sodium channel (TC 1.A.6) family.</text>
</comment>
<evidence type="ECO:0000256" key="13">
    <source>
        <dbReference type="SAM" id="Phobius"/>
    </source>
</evidence>
<dbReference type="Proteomes" id="UP001168821">
    <property type="component" value="Unassembled WGS sequence"/>
</dbReference>
<comment type="subcellular location">
    <subcellularLocation>
        <location evidence="1">Membrane</location>
        <topology evidence="1">Multi-pass membrane protein</topology>
    </subcellularLocation>
</comment>
<dbReference type="Gene3D" id="1.10.287.770">
    <property type="entry name" value="YojJ-like"/>
    <property type="match status" value="1"/>
</dbReference>
<evidence type="ECO:0000256" key="5">
    <source>
        <dbReference type="ARBA" id="ARBA00022692"/>
    </source>
</evidence>
<accession>A0AA38J421</accession>
<keyword evidence="10 12" id="KW-0739">Sodium transport</keyword>
<evidence type="ECO:0000256" key="11">
    <source>
        <dbReference type="ARBA" id="ARBA00023303"/>
    </source>
</evidence>
<dbReference type="InterPro" id="IPR001873">
    <property type="entry name" value="ENaC"/>
</dbReference>
<evidence type="ECO:0000256" key="3">
    <source>
        <dbReference type="ARBA" id="ARBA00022448"/>
    </source>
</evidence>
<dbReference type="GO" id="GO:0015280">
    <property type="term" value="F:ligand-gated sodium channel activity"/>
    <property type="evidence" value="ECO:0007669"/>
    <property type="project" value="TreeGrafter"/>
</dbReference>
<proteinExistence type="inferred from homology"/>
<comment type="caution">
    <text evidence="14">The sequence shown here is derived from an EMBL/GenBank/DDBJ whole genome shotgun (WGS) entry which is preliminary data.</text>
</comment>
<dbReference type="EMBL" id="JALNTZ010000001">
    <property type="protein sequence ID" value="KAJ3664692.1"/>
    <property type="molecule type" value="Genomic_DNA"/>
</dbReference>
<dbReference type="InterPro" id="IPR020903">
    <property type="entry name" value="ENaC_CS"/>
</dbReference>
<keyword evidence="6 13" id="KW-1133">Transmembrane helix</keyword>
<evidence type="ECO:0000256" key="1">
    <source>
        <dbReference type="ARBA" id="ARBA00004141"/>
    </source>
</evidence>
<evidence type="ECO:0000256" key="8">
    <source>
        <dbReference type="ARBA" id="ARBA00023065"/>
    </source>
</evidence>
<evidence type="ECO:0000313" key="15">
    <source>
        <dbReference type="Proteomes" id="UP001168821"/>
    </source>
</evidence>
<organism evidence="14 15">
    <name type="scientific">Zophobas morio</name>
    <dbReference type="NCBI Taxonomy" id="2755281"/>
    <lineage>
        <taxon>Eukaryota</taxon>
        <taxon>Metazoa</taxon>
        <taxon>Ecdysozoa</taxon>
        <taxon>Arthropoda</taxon>
        <taxon>Hexapoda</taxon>
        <taxon>Insecta</taxon>
        <taxon>Pterygota</taxon>
        <taxon>Neoptera</taxon>
        <taxon>Endopterygota</taxon>
        <taxon>Coleoptera</taxon>
        <taxon>Polyphaga</taxon>
        <taxon>Cucujiformia</taxon>
        <taxon>Tenebrionidae</taxon>
        <taxon>Zophobas</taxon>
    </lineage>
</organism>
<sequence length="510" mass="59019">MSEAKTVEVVEKPRKSGLVHRVSSHVSEFMTNSSIHGLKYLVGKERTLIEKSLWLAVLSVSIYTCSLLIKSAWQKWEECPVVVGFGQTPVRMWEIPFPAVTICSEYEYNRESNVTVKYLVRKKGWQVGKMSVYCDSEANGIYPHETVFEAADYYEGPEWEEFLVGTALLSEQIFAFCQWGWKYSCADIFFPVITEHGICFSFNMLDKNDLFRDTSYIADALGNQDDISHWTFDKNYDETNDDVYPRRSETISEKLEVGLKSYLEKVACLGFDKFFMMIHHPADTPSMRRAFELETNKSHEILITPQVVVSSENLRSYSPQRKKCYFPEDRYLYFYKIYTVENCKRECLANYTLSKCGCVPYYLPHNKTTKLCGGRNRKGSRCVVQAEEMMLHSESGLRKNRSNVTSCNCLPPCNSVSYDVSFRATETREITVARINFKNTEFIPLEKQELFGDVNFWASCGGLVGLFIGLSVVSCVEIVYHFFFRWVFNLGRRLFQQLSLNRLMFLIMVL</sequence>
<keyword evidence="3 12" id="KW-0813">Transport</keyword>
<keyword evidence="5 12" id="KW-0812">Transmembrane</keyword>
<evidence type="ECO:0000256" key="7">
    <source>
        <dbReference type="ARBA" id="ARBA00023053"/>
    </source>
</evidence>
<keyword evidence="8 12" id="KW-0406">Ion transport</keyword>
<evidence type="ECO:0000256" key="4">
    <source>
        <dbReference type="ARBA" id="ARBA00022461"/>
    </source>
</evidence>